<comment type="caution">
    <text evidence="1">The sequence shown here is derived from an EMBL/GenBank/DDBJ whole genome shotgun (WGS) entry which is preliminary data.</text>
</comment>
<accession>A0ABQ8U3N5</accession>
<organism evidence="1 2">
    <name type="scientific">Paratrimastix pyriformis</name>
    <dbReference type="NCBI Taxonomy" id="342808"/>
    <lineage>
        <taxon>Eukaryota</taxon>
        <taxon>Metamonada</taxon>
        <taxon>Preaxostyla</taxon>
        <taxon>Paratrimastigidae</taxon>
        <taxon>Paratrimastix</taxon>
    </lineage>
</organism>
<reference evidence="1" key="1">
    <citation type="journal article" date="2022" name="bioRxiv">
        <title>Genomics of Preaxostyla Flagellates Illuminates Evolutionary Transitions and the Path Towards Mitochondrial Loss.</title>
        <authorList>
            <person name="Novak L.V.F."/>
            <person name="Treitli S.C."/>
            <person name="Pyrih J."/>
            <person name="Halakuc P."/>
            <person name="Pipaliya S.V."/>
            <person name="Vacek V."/>
            <person name="Brzon O."/>
            <person name="Soukal P."/>
            <person name="Eme L."/>
            <person name="Dacks J.B."/>
            <person name="Karnkowska A."/>
            <person name="Elias M."/>
            <person name="Hampl V."/>
        </authorList>
    </citation>
    <scope>NUCLEOTIDE SEQUENCE</scope>
    <source>
        <strain evidence="1">RCP-MX</strain>
    </source>
</reference>
<dbReference type="Proteomes" id="UP001141327">
    <property type="component" value="Unassembled WGS sequence"/>
</dbReference>
<protein>
    <submittedName>
        <fullName evidence="1">Uncharacterized protein</fullName>
    </submittedName>
</protein>
<evidence type="ECO:0000313" key="2">
    <source>
        <dbReference type="Proteomes" id="UP001141327"/>
    </source>
</evidence>
<keyword evidence="2" id="KW-1185">Reference proteome</keyword>
<dbReference type="EMBL" id="JAPMOS010000340">
    <property type="protein sequence ID" value="KAJ4452961.1"/>
    <property type="molecule type" value="Genomic_DNA"/>
</dbReference>
<evidence type="ECO:0000313" key="1">
    <source>
        <dbReference type="EMBL" id="KAJ4452961.1"/>
    </source>
</evidence>
<name>A0ABQ8U3N5_9EUKA</name>
<proteinExistence type="predicted"/>
<gene>
    <name evidence="1" type="ORF">PAPYR_12701</name>
</gene>
<sequence length="146" mass="16453">MSVSATTASLVSPVLPPPESWPGVLDLYYYGRSGKRRIEARDRAGQPVFTCPAAHFVDETSLAAVNHLTFFALHCSDSIDEYIQVQLQKDGKFRDRSTCYMATCYRLKDREQTLFHCVAAMDHLKGGCACTRIRLYCQSELVPARR</sequence>